<evidence type="ECO:0000313" key="3">
    <source>
        <dbReference type="Proteomes" id="UP000033633"/>
    </source>
</evidence>
<evidence type="ECO:0008006" key="4">
    <source>
        <dbReference type="Google" id="ProtNLM"/>
    </source>
</evidence>
<evidence type="ECO:0000313" key="2">
    <source>
        <dbReference type="EMBL" id="KKD00841.1"/>
    </source>
</evidence>
<keyword evidence="3" id="KW-1185">Reference proteome</keyword>
<comment type="caution">
    <text evidence="2">The sequence shown here is derived from an EMBL/GenBank/DDBJ whole genome shotgun (WGS) entry which is preliminary data.</text>
</comment>
<dbReference type="EMBL" id="JWYV01000002">
    <property type="protein sequence ID" value="KKD00841.1"/>
    <property type="molecule type" value="Genomic_DNA"/>
</dbReference>
<name>A0A0F5VF80_9GAMM</name>
<keyword evidence="1" id="KW-0472">Membrane</keyword>
<dbReference type="OrthoDB" id="287782at2"/>
<feature type="transmembrane region" description="Helical" evidence="1">
    <location>
        <begin position="74"/>
        <end position="93"/>
    </location>
</feature>
<accession>A0A0F5VF80</accession>
<organism evidence="2 3">
    <name type="scientific">Photobacterium halotolerans</name>
    <dbReference type="NCBI Taxonomy" id="265726"/>
    <lineage>
        <taxon>Bacteria</taxon>
        <taxon>Pseudomonadati</taxon>
        <taxon>Pseudomonadota</taxon>
        <taxon>Gammaproteobacteria</taxon>
        <taxon>Vibrionales</taxon>
        <taxon>Vibrionaceae</taxon>
        <taxon>Photobacterium</taxon>
    </lineage>
</organism>
<sequence length="133" mass="14851">MLNKWCNRIAALLGLAALANGVLMTIAPETWYWMVPGVPDRGPFNQHFLRDIGMNYSLIGAAFIWGAIDTRHSLTLWLMPAAWLTGHAIFHVWEVLAGICGPEFLIIDFGGVTLPALLALWLIYTRYKVPANE</sequence>
<proteinExistence type="predicted"/>
<feature type="transmembrane region" description="Helical" evidence="1">
    <location>
        <begin position="105"/>
        <end position="124"/>
    </location>
</feature>
<dbReference type="PATRIC" id="fig|265726.11.peg.1989"/>
<keyword evidence="1" id="KW-1133">Transmembrane helix</keyword>
<dbReference type="AlphaFoldDB" id="A0A0F5VF80"/>
<protein>
    <recommendedName>
        <fullName evidence="4">DUF4345 domain-containing protein</fullName>
    </recommendedName>
</protein>
<reference evidence="2 3" key="1">
    <citation type="submission" date="2014-12" db="EMBL/GenBank/DDBJ databases">
        <title>Mercury Reductase activity and rhizosphere competence traits in the genome of root associated Photobacterium halotolerans MELD1.</title>
        <authorList>
            <person name="Mathew D.C."/>
            <person name="Huang C.-C."/>
        </authorList>
    </citation>
    <scope>NUCLEOTIDE SEQUENCE [LARGE SCALE GENOMIC DNA]</scope>
    <source>
        <strain evidence="2 3">MELD1</strain>
    </source>
</reference>
<dbReference type="STRING" id="265726.KY46_03220"/>
<gene>
    <name evidence="2" type="ORF">KY46_03220</name>
</gene>
<feature type="transmembrane region" description="Helical" evidence="1">
    <location>
        <begin position="48"/>
        <end position="67"/>
    </location>
</feature>
<evidence type="ECO:0000256" key="1">
    <source>
        <dbReference type="SAM" id="Phobius"/>
    </source>
</evidence>
<dbReference type="Proteomes" id="UP000033633">
    <property type="component" value="Unassembled WGS sequence"/>
</dbReference>
<dbReference type="RefSeq" id="WP_046219206.1">
    <property type="nucleotide sequence ID" value="NZ_JWYV01000002.1"/>
</dbReference>
<keyword evidence="1" id="KW-0812">Transmembrane</keyword>